<evidence type="ECO:0000313" key="3">
    <source>
        <dbReference type="EMBL" id="MPC68953.1"/>
    </source>
</evidence>
<evidence type="ECO:0008006" key="5">
    <source>
        <dbReference type="Google" id="ProtNLM"/>
    </source>
</evidence>
<dbReference type="EMBL" id="VSRR010028667">
    <property type="protein sequence ID" value="MPC68953.1"/>
    <property type="molecule type" value="Genomic_DNA"/>
</dbReference>
<evidence type="ECO:0000313" key="4">
    <source>
        <dbReference type="Proteomes" id="UP000324222"/>
    </source>
</evidence>
<accession>A0A5B7HFM3</accession>
<reference evidence="3 4" key="1">
    <citation type="submission" date="2019-05" db="EMBL/GenBank/DDBJ databases">
        <title>Another draft genome of Portunus trituberculatus and its Hox gene families provides insights of decapod evolution.</title>
        <authorList>
            <person name="Jeong J.-H."/>
            <person name="Song I."/>
            <person name="Kim S."/>
            <person name="Choi T."/>
            <person name="Kim D."/>
            <person name="Ryu S."/>
            <person name="Kim W."/>
        </authorList>
    </citation>
    <scope>NUCLEOTIDE SEQUENCE [LARGE SCALE GENOMIC DNA]</scope>
    <source>
        <tissue evidence="3">Muscle</tissue>
    </source>
</reference>
<gene>
    <name evidence="3" type="ORF">E2C01_063166</name>
</gene>
<dbReference type="Proteomes" id="UP000324222">
    <property type="component" value="Unassembled WGS sequence"/>
</dbReference>
<evidence type="ECO:0000256" key="1">
    <source>
        <dbReference type="SAM" id="MobiDB-lite"/>
    </source>
</evidence>
<keyword evidence="4" id="KW-1185">Reference proteome</keyword>
<keyword evidence="2" id="KW-0732">Signal</keyword>
<feature type="signal peptide" evidence="2">
    <location>
        <begin position="1"/>
        <end position="26"/>
    </location>
</feature>
<dbReference type="AlphaFoldDB" id="A0A5B7HFM3"/>
<feature type="region of interest" description="Disordered" evidence="1">
    <location>
        <begin position="50"/>
        <end position="80"/>
    </location>
</feature>
<name>A0A5B7HFM3_PORTR</name>
<sequence length="80" mass="8993">MKILIISTSFCLFFLQLQQLFKHLHTLPDFVLRLVNRADRRLVQRKLLGSFGPPQASINTQSPPSTVLGSAPSSSWQQKG</sequence>
<feature type="chain" id="PRO_5022984457" description="Secreted protein" evidence="2">
    <location>
        <begin position="27"/>
        <end position="80"/>
    </location>
</feature>
<organism evidence="3 4">
    <name type="scientific">Portunus trituberculatus</name>
    <name type="common">Swimming crab</name>
    <name type="synonym">Neptunus trituberculatus</name>
    <dbReference type="NCBI Taxonomy" id="210409"/>
    <lineage>
        <taxon>Eukaryota</taxon>
        <taxon>Metazoa</taxon>
        <taxon>Ecdysozoa</taxon>
        <taxon>Arthropoda</taxon>
        <taxon>Crustacea</taxon>
        <taxon>Multicrustacea</taxon>
        <taxon>Malacostraca</taxon>
        <taxon>Eumalacostraca</taxon>
        <taxon>Eucarida</taxon>
        <taxon>Decapoda</taxon>
        <taxon>Pleocyemata</taxon>
        <taxon>Brachyura</taxon>
        <taxon>Eubrachyura</taxon>
        <taxon>Portunoidea</taxon>
        <taxon>Portunidae</taxon>
        <taxon>Portuninae</taxon>
        <taxon>Portunus</taxon>
    </lineage>
</organism>
<feature type="compositionally biased region" description="Polar residues" evidence="1">
    <location>
        <begin position="56"/>
        <end position="80"/>
    </location>
</feature>
<comment type="caution">
    <text evidence="3">The sequence shown here is derived from an EMBL/GenBank/DDBJ whole genome shotgun (WGS) entry which is preliminary data.</text>
</comment>
<proteinExistence type="predicted"/>
<protein>
    <recommendedName>
        <fullName evidence="5">Secreted protein</fullName>
    </recommendedName>
</protein>
<evidence type="ECO:0000256" key="2">
    <source>
        <dbReference type="SAM" id="SignalP"/>
    </source>
</evidence>